<accession>A0ABU6XAK9</accession>
<comment type="similarity">
    <text evidence="1">Belongs to the UDP-glycosyltransferase family.</text>
</comment>
<dbReference type="EMBL" id="JASCZI010211599">
    <property type="protein sequence ID" value="MED6194947.1"/>
    <property type="molecule type" value="Genomic_DNA"/>
</dbReference>
<gene>
    <name evidence="3" type="ORF">PIB30_033360</name>
</gene>
<dbReference type="PANTHER" id="PTHR11926">
    <property type="entry name" value="GLUCOSYL/GLUCURONOSYL TRANSFERASES"/>
    <property type="match status" value="1"/>
</dbReference>
<reference evidence="3 4" key="1">
    <citation type="journal article" date="2023" name="Plants (Basel)">
        <title>Bridging the Gap: Combining Genomics and Transcriptomics Approaches to Understand Stylosanthes scabra, an Orphan Legume from the Brazilian Caatinga.</title>
        <authorList>
            <person name="Ferreira-Neto J.R.C."/>
            <person name="da Silva M.D."/>
            <person name="Binneck E."/>
            <person name="de Melo N.F."/>
            <person name="da Silva R.H."/>
            <person name="de Melo A.L.T.M."/>
            <person name="Pandolfi V."/>
            <person name="Bustamante F.O."/>
            <person name="Brasileiro-Vidal A.C."/>
            <person name="Benko-Iseppon A.M."/>
        </authorList>
    </citation>
    <scope>NUCLEOTIDE SEQUENCE [LARGE SCALE GENOMIC DNA]</scope>
    <source>
        <tissue evidence="3">Leaves</tissue>
    </source>
</reference>
<evidence type="ECO:0000313" key="3">
    <source>
        <dbReference type="EMBL" id="MED6194947.1"/>
    </source>
</evidence>
<evidence type="ECO:0000256" key="1">
    <source>
        <dbReference type="ARBA" id="ARBA00009995"/>
    </source>
</evidence>
<evidence type="ECO:0000259" key="2">
    <source>
        <dbReference type="Pfam" id="PF26168"/>
    </source>
</evidence>
<dbReference type="InterPro" id="IPR058980">
    <property type="entry name" value="Glyco_transf_N"/>
</dbReference>
<comment type="caution">
    <text evidence="3">The sequence shown here is derived from an EMBL/GenBank/DDBJ whole genome shotgun (WGS) entry which is preliminary data.</text>
</comment>
<sequence length="157" mass="17605">MGSLNATKKKPHAVFMPFPAQGHINSILKLAKLLHQKGFHITFVNTEYNHNRLLKFRGSDSLRGLPSFRFETIPDGLPVDPNHVDATQDIPSLCDSTSKNMLPHFKKLLWKLNNNKDPGVDAGEELGVPVVVFWTASACGTMDYMHYRQLVDKGFTS</sequence>
<organism evidence="3 4">
    <name type="scientific">Stylosanthes scabra</name>
    <dbReference type="NCBI Taxonomy" id="79078"/>
    <lineage>
        <taxon>Eukaryota</taxon>
        <taxon>Viridiplantae</taxon>
        <taxon>Streptophyta</taxon>
        <taxon>Embryophyta</taxon>
        <taxon>Tracheophyta</taxon>
        <taxon>Spermatophyta</taxon>
        <taxon>Magnoliopsida</taxon>
        <taxon>eudicotyledons</taxon>
        <taxon>Gunneridae</taxon>
        <taxon>Pentapetalae</taxon>
        <taxon>rosids</taxon>
        <taxon>fabids</taxon>
        <taxon>Fabales</taxon>
        <taxon>Fabaceae</taxon>
        <taxon>Papilionoideae</taxon>
        <taxon>50 kb inversion clade</taxon>
        <taxon>dalbergioids sensu lato</taxon>
        <taxon>Dalbergieae</taxon>
        <taxon>Pterocarpus clade</taxon>
        <taxon>Stylosanthes</taxon>
    </lineage>
</organism>
<feature type="domain" description="Glycosyltransferase N-terminal" evidence="2">
    <location>
        <begin position="14"/>
        <end position="60"/>
    </location>
</feature>
<protein>
    <recommendedName>
        <fullName evidence="2">Glycosyltransferase N-terminal domain-containing protein</fullName>
    </recommendedName>
</protein>
<dbReference type="PANTHER" id="PTHR11926:SF774">
    <property type="entry name" value="UDP-GLYCOSYLTRANSFERASE 85A1-RELATED"/>
    <property type="match status" value="1"/>
</dbReference>
<keyword evidence="4" id="KW-1185">Reference proteome</keyword>
<name>A0ABU6XAK9_9FABA</name>
<dbReference type="Proteomes" id="UP001341840">
    <property type="component" value="Unassembled WGS sequence"/>
</dbReference>
<dbReference type="SUPFAM" id="SSF53756">
    <property type="entry name" value="UDP-Glycosyltransferase/glycogen phosphorylase"/>
    <property type="match status" value="1"/>
</dbReference>
<proteinExistence type="inferred from homology"/>
<dbReference type="Gene3D" id="3.40.50.2000">
    <property type="entry name" value="Glycogen Phosphorylase B"/>
    <property type="match status" value="1"/>
</dbReference>
<dbReference type="Pfam" id="PF26168">
    <property type="entry name" value="Glyco_transf_N"/>
    <property type="match status" value="1"/>
</dbReference>
<evidence type="ECO:0000313" key="4">
    <source>
        <dbReference type="Proteomes" id="UP001341840"/>
    </source>
</evidence>